<dbReference type="OrthoDB" id="5215911at2759"/>
<feature type="transmembrane region" description="Helical" evidence="5">
    <location>
        <begin position="284"/>
        <end position="304"/>
    </location>
</feature>
<protein>
    <recommendedName>
        <fullName evidence="8">Major facilitator superfamily (MFS) profile domain-containing protein</fullName>
    </recommendedName>
</protein>
<feature type="transmembrane region" description="Helical" evidence="5">
    <location>
        <begin position="381"/>
        <end position="400"/>
    </location>
</feature>
<evidence type="ECO:0000256" key="1">
    <source>
        <dbReference type="ARBA" id="ARBA00004141"/>
    </source>
</evidence>
<comment type="subcellular location">
    <subcellularLocation>
        <location evidence="1">Membrane</location>
        <topology evidence="1">Multi-pass membrane protein</topology>
    </subcellularLocation>
</comment>
<evidence type="ECO:0000256" key="4">
    <source>
        <dbReference type="ARBA" id="ARBA00023136"/>
    </source>
</evidence>
<dbReference type="InParanoid" id="A0A074Z1X4"/>
<dbReference type="PANTHER" id="PTHR23502:SF30">
    <property type="entry name" value="TRANSPORTER, PUTATIVE (AFU_ORTHOLOGUE AFUA_8G04702)-RELATED"/>
    <property type="match status" value="1"/>
</dbReference>
<feature type="transmembrane region" description="Helical" evidence="5">
    <location>
        <begin position="350"/>
        <end position="374"/>
    </location>
</feature>
<feature type="transmembrane region" description="Helical" evidence="5">
    <location>
        <begin position="412"/>
        <end position="430"/>
    </location>
</feature>
<feature type="transmembrane region" description="Helical" evidence="5">
    <location>
        <begin position="42"/>
        <end position="66"/>
    </location>
</feature>
<dbReference type="GeneID" id="25368360"/>
<feature type="transmembrane region" description="Helical" evidence="5">
    <location>
        <begin position="325"/>
        <end position="344"/>
    </location>
</feature>
<keyword evidence="4 5" id="KW-0472">Membrane</keyword>
<dbReference type="EMBL" id="KL584767">
    <property type="protein sequence ID" value="KEQ93061.1"/>
    <property type="molecule type" value="Genomic_DNA"/>
</dbReference>
<dbReference type="OMA" id="YMYLLLG"/>
<organism evidence="6 7">
    <name type="scientific">Aureobasidium subglaciale (strain EXF-2481)</name>
    <name type="common">Aureobasidium pullulans var. subglaciale</name>
    <dbReference type="NCBI Taxonomy" id="1043005"/>
    <lineage>
        <taxon>Eukaryota</taxon>
        <taxon>Fungi</taxon>
        <taxon>Dikarya</taxon>
        <taxon>Ascomycota</taxon>
        <taxon>Pezizomycotina</taxon>
        <taxon>Dothideomycetes</taxon>
        <taxon>Dothideomycetidae</taxon>
        <taxon>Dothideales</taxon>
        <taxon>Saccotheciaceae</taxon>
        <taxon>Aureobasidium</taxon>
    </lineage>
</organism>
<feature type="transmembrane region" description="Helical" evidence="5">
    <location>
        <begin position="110"/>
        <end position="130"/>
    </location>
</feature>
<dbReference type="RefSeq" id="XP_013341612.1">
    <property type="nucleotide sequence ID" value="XM_013486158.1"/>
</dbReference>
<feature type="transmembrane region" description="Helical" evidence="5">
    <location>
        <begin position="86"/>
        <end position="103"/>
    </location>
</feature>
<evidence type="ECO:0000256" key="3">
    <source>
        <dbReference type="ARBA" id="ARBA00022989"/>
    </source>
</evidence>
<feature type="transmembrane region" description="Helical" evidence="5">
    <location>
        <begin position="239"/>
        <end position="258"/>
    </location>
</feature>
<keyword evidence="2 5" id="KW-0812">Transmembrane</keyword>
<evidence type="ECO:0000256" key="2">
    <source>
        <dbReference type="ARBA" id="ARBA00022692"/>
    </source>
</evidence>
<dbReference type="Proteomes" id="UP000030641">
    <property type="component" value="Unassembled WGS sequence"/>
</dbReference>
<dbReference type="Gene3D" id="1.20.1250.20">
    <property type="entry name" value="MFS general substrate transporter like domains"/>
    <property type="match status" value="2"/>
</dbReference>
<gene>
    <name evidence="6" type="ORF">AUEXF2481DRAFT_47679</name>
</gene>
<evidence type="ECO:0000313" key="6">
    <source>
        <dbReference type="EMBL" id="KEQ93061.1"/>
    </source>
</evidence>
<proteinExistence type="predicted"/>
<keyword evidence="7" id="KW-1185">Reference proteome</keyword>
<dbReference type="PANTHER" id="PTHR23502">
    <property type="entry name" value="MAJOR FACILITATOR SUPERFAMILY"/>
    <property type="match status" value="1"/>
</dbReference>
<dbReference type="AlphaFoldDB" id="A0A074Z1X4"/>
<dbReference type="InterPro" id="IPR036259">
    <property type="entry name" value="MFS_trans_sf"/>
</dbReference>
<dbReference type="STRING" id="1043005.A0A074Z1X4"/>
<evidence type="ECO:0000256" key="5">
    <source>
        <dbReference type="SAM" id="Phobius"/>
    </source>
</evidence>
<dbReference type="GO" id="GO:0022857">
    <property type="term" value="F:transmembrane transporter activity"/>
    <property type="evidence" value="ECO:0007669"/>
    <property type="project" value="TreeGrafter"/>
</dbReference>
<evidence type="ECO:0000313" key="7">
    <source>
        <dbReference type="Proteomes" id="UP000030641"/>
    </source>
</evidence>
<feature type="transmembrane region" description="Helical" evidence="5">
    <location>
        <begin position="136"/>
        <end position="156"/>
    </location>
</feature>
<reference evidence="6 7" key="1">
    <citation type="journal article" date="2014" name="BMC Genomics">
        <title>Genome sequencing of four Aureobasidium pullulans varieties: biotechnological potential, stress tolerance, and description of new species.</title>
        <authorList>
            <person name="Gostin Ar C."/>
            <person name="Ohm R.A."/>
            <person name="Kogej T."/>
            <person name="Sonjak S."/>
            <person name="Turk M."/>
            <person name="Zajc J."/>
            <person name="Zalar P."/>
            <person name="Grube M."/>
            <person name="Sun H."/>
            <person name="Han J."/>
            <person name="Sharma A."/>
            <person name="Chiniquy J."/>
            <person name="Ngan C.Y."/>
            <person name="Lipzen A."/>
            <person name="Barry K."/>
            <person name="Grigoriev I.V."/>
            <person name="Gunde-Cimerman N."/>
        </authorList>
    </citation>
    <scope>NUCLEOTIDE SEQUENCE [LARGE SCALE GENOMIC DNA]</scope>
    <source>
        <strain evidence="6 7">EXF-2481</strain>
    </source>
</reference>
<dbReference type="GO" id="GO:0005886">
    <property type="term" value="C:plasma membrane"/>
    <property type="evidence" value="ECO:0007669"/>
    <property type="project" value="TreeGrafter"/>
</dbReference>
<keyword evidence="3 5" id="KW-1133">Transmembrane helix</keyword>
<accession>A0A074Z1X4</accession>
<dbReference type="HOGENOM" id="CLU_008455_13_3_1"/>
<evidence type="ECO:0008006" key="8">
    <source>
        <dbReference type="Google" id="ProtNLM"/>
    </source>
</evidence>
<name>A0A074Z1X4_AURSE</name>
<dbReference type="SUPFAM" id="SSF103473">
    <property type="entry name" value="MFS general substrate transporter"/>
    <property type="match status" value="1"/>
</dbReference>
<sequence>MKDPAISTLDNIPQTKVPGTVRLVDLNHTLNDPLNWAPRRKLLSTICVMAHTFFKGLSTSSIYAVVVPLSKETGVPVKTLNQGTGYLFLLLGWGLLFWQPFALRYGKRLTCLLSMLGTIATCLWAGSISQYAGWRWVFYVPAILLSAVFLFVLLCMEETNYFREYTGSATPEEYELDHAIPTSDSTIEKQGSIQRAASRPSIRIGQIHASKKSYWQKLSLWTPKPGPGFLQTAIQSLSFLSWPVIFYAGFSNGLYLIWSNLLNGTISLILTSAPYHFTTSMVGLSYLSGCIGVILGGLAFGQVSDWLALKLARRNNGIMEAEHRLWPFCATMLLVPGSLLLWGIGAAHGIHWFALIVAFGLVAFAVALSVSISVNYMVDTITLVMLVRNTMSFAMGYGVTPWVQGLGVQNCFITAAAVSIVTSTMAFVFLKWGEKFRECSAASYYNLVDKRAG</sequence>